<dbReference type="InterPro" id="IPR036390">
    <property type="entry name" value="WH_DNA-bd_sf"/>
</dbReference>
<evidence type="ECO:0000259" key="7">
    <source>
        <dbReference type="PROSITE" id="PS50039"/>
    </source>
</evidence>
<evidence type="ECO:0000313" key="8">
    <source>
        <dbReference type="EMBL" id="OKL56645.1"/>
    </source>
</evidence>
<keyword evidence="2 5" id="KW-0238">DNA-binding</keyword>
<dbReference type="STRING" id="1441469.A0A225AQD8"/>
<evidence type="ECO:0000256" key="1">
    <source>
        <dbReference type="ARBA" id="ARBA00023015"/>
    </source>
</evidence>
<evidence type="ECO:0000256" key="5">
    <source>
        <dbReference type="PROSITE-ProRule" id="PRU00089"/>
    </source>
</evidence>
<evidence type="ECO:0000256" key="3">
    <source>
        <dbReference type="ARBA" id="ARBA00023163"/>
    </source>
</evidence>
<evidence type="ECO:0000256" key="4">
    <source>
        <dbReference type="ARBA" id="ARBA00023242"/>
    </source>
</evidence>
<keyword evidence="1" id="KW-0805">Transcription regulation</keyword>
<feature type="compositionally biased region" description="Polar residues" evidence="6">
    <location>
        <begin position="97"/>
        <end position="117"/>
    </location>
</feature>
<dbReference type="GO" id="GO:0000978">
    <property type="term" value="F:RNA polymerase II cis-regulatory region sequence-specific DNA binding"/>
    <property type="evidence" value="ECO:0007669"/>
    <property type="project" value="TreeGrafter"/>
</dbReference>
<dbReference type="Gene3D" id="1.10.10.10">
    <property type="entry name" value="Winged helix-like DNA-binding domain superfamily/Winged helix DNA-binding domain"/>
    <property type="match status" value="1"/>
</dbReference>
<feature type="region of interest" description="Disordered" evidence="6">
    <location>
        <begin position="376"/>
        <end position="404"/>
    </location>
</feature>
<dbReference type="Proteomes" id="UP000214365">
    <property type="component" value="Unassembled WGS sequence"/>
</dbReference>
<keyword evidence="3" id="KW-0804">Transcription</keyword>
<dbReference type="AlphaFoldDB" id="A0A225AQD8"/>
<keyword evidence="9" id="KW-1185">Reference proteome</keyword>
<comment type="subcellular location">
    <subcellularLocation>
        <location evidence="5">Nucleus</location>
    </subcellularLocation>
</comment>
<proteinExistence type="predicted"/>
<dbReference type="GO" id="GO:0000981">
    <property type="term" value="F:DNA-binding transcription factor activity, RNA polymerase II-specific"/>
    <property type="evidence" value="ECO:0007669"/>
    <property type="project" value="TreeGrafter"/>
</dbReference>
<dbReference type="RefSeq" id="XP_020116766.1">
    <property type="nucleotide sequence ID" value="XM_020263265.1"/>
</dbReference>
<accession>A0A225AQD8</accession>
<dbReference type="OrthoDB" id="5954824at2759"/>
<name>A0A225AQD8_TALAT</name>
<evidence type="ECO:0000313" key="9">
    <source>
        <dbReference type="Proteomes" id="UP000214365"/>
    </source>
</evidence>
<comment type="caution">
    <text evidence="8">The sequence shown here is derived from an EMBL/GenBank/DDBJ whole genome shotgun (WGS) entry which is preliminary data.</text>
</comment>
<evidence type="ECO:0000256" key="6">
    <source>
        <dbReference type="SAM" id="MobiDB-lite"/>
    </source>
</evidence>
<dbReference type="PROSITE" id="PS50039">
    <property type="entry name" value="FORK_HEAD_3"/>
    <property type="match status" value="1"/>
</dbReference>
<keyword evidence="4 5" id="KW-0539">Nucleus</keyword>
<dbReference type="InterPro" id="IPR001766">
    <property type="entry name" value="Fork_head_dom"/>
</dbReference>
<dbReference type="Pfam" id="PF00250">
    <property type="entry name" value="Forkhead"/>
    <property type="match status" value="1"/>
</dbReference>
<organism evidence="8 9">
    <name type="scientific">Talaromyces atroroseus</name>
    <dbReference type="NCBI Taxonomy" id="1441469"/>
    <lineage>
        <taxon>Eukaryota</taxon>
        <taxon>Fungi</taxon>
        <taxon>Dikarya</taxon>
        <taxon>Ascomycota</taxon>
        <taxon>Pezizomycotina</taxon>
        <taxon>Eurotiomycetes</taxon>
        <taxon>Eurotiomycetidae</taxon>
        <taxon>Eurotiales</taxon>
        <taxon>Trichocomaceae</taxon>
        <taxon>Talaromyces</taxon>
        <taxon>Talaromyces sect. Trachyspermi</taxon>
    </lineage>
</organism>
<dbReference type="SUPFAM" id="SSF46785">
    <property type="entry name" value="Winged helix' DNA-binding domain"/>
    <property type="match status" value="1"/>
</dbReference>
<dbReference type="SMART" id="SM00339">
    <property type="entry name" value="FH"/>
    <property type="match status" value="1"/>
</dbReference>
<dbReference type="GeneID" id="31008107"/>
<dbReference type="GO" id="GO:0005634">
    <property type="term" value="C:nucleus"/>
    <property type="evidence" value="ECO:0007669"/>
    <property type="project" value="UniProtKB-SubCell"/>
</dbReference>
<dbReference type="PROSITE" id="PS00658">
    <property type="entry name" value="FORK_HEAD_2"/>
    <property type="match status" value="1"/>
</dbReference>
<gene>
    <name evidence="8" type="ORF">UA08_08351</name>
</gene>
<dbReference type="EMBL" id="LFMY01000014">
    <property type="protein sequence ID" value="OKL56645.1"/>
    <property type="molecule type" value="Genomic_DNA"/>
</dbReference>
<dbReference type="InterPro" id="IPR036388">
    <property type="entry name" value="WH-like_DNA-bd_sf"/>
</dbReference>
<dbReference type="PANTHER" id="PTHR46078:SF2">
    <property type="entry name" value="FORK-HEAD DOMAIN-CONTAINING PROTEIN"/>
    <property type="match status" value="1"/>
</dbReference>
<dbReference type="InterPro" id="IPR030456">
    <property type="entry name" value="TF_fork_head_CS_2"/>
</dbReference>
<dbReference type="PANTHER" id="PTHR46078">
    <property type="entry name" value="FORKHEAD BOX PROTEIN J2 FAMILY MEMBER"/>
    <property type="match status" value="1"/>
</dbReference>
<dbReference type="InterPro" id="IPR045912">
    <property type="entry name" value="FOXJ2/3-like"/>
</dbReference>
<evidence type="ECO:0000256" key="2">
    <source>
        <dbReference type="ARBA" id="ARBA00023125"/>
    </source>
</evidence>
<reference evidence="8 9" key="1">
    <citation type="submission" date="2015-06" db="EMBL/GenBank/DDBJ databases">
        <title>Talaromyces atroroseus IBT 11181 draft genome.</title>
        <authorList>
            <person name="Rasmussen K.B."/>
            <person name="Rasmussen S."/>
            <person name="Petersen B."/>
            <person name="Sicheritz-Ponten T."/>
            <person name="Mortensen U.H."/>
            <person name="Thrane U."/>
        </authorList>
    </citation>
    <scope>NUCLEOTIDE SEQUENCE [LARGE SCALE GENOMIC DNA]</scope>
    <source>
        <strain evidence="8 9">IBT 11181</strain>
    </source>
</reference>
<feature type="domain" description="Fork-head" evidence="7">
    <location>
        <begin position="199"/>
        <end position="291"/>
    </location>
</feature>
<feature type="region of interest" description="Disordered" evidence="6">
    <location>
        <begin position="97"/>
        <end position="122"/>
    </location>
</feature>
<feature type="DNA-binding region" description="Fork-head" evidence="5">
    <location>
        <begin position="199"/>
        <end position="291"/>
    </location>
</feature>
<protein>
    <recommendedName>
        <fullName evidence="7">Fork-head domain-containing protein</fullName>
    </recommendedName>
</protein>
<sequence length="404" mass="45553">MGESTGDHVAQSDPWSAVCSYEQPELASTPLEPSMFIACSWEPSLFSQPASRQMIAHERTLYPESNDYTSTLLLPQENTPFDNVFLARRDFLKANITSSPHPLPENDTSQMTLSKQAPSPGHNFAAASQFQVPYSLQSSQKSHTHSRENATSPLHLDYPRERKMMTRLLPALSHTSSGSRNKPLRYGCTEQDGIYDKPYAYLLYEALRSAKDHRLSLQEIYRWFEDNTNKANDPNSKGWQSSIRHNLSMNEAFVLYNETSVRGKPKNNYWTLTEDALQNGVQSTTRYRGSVSKRPPRLETMMAQRNEPGRKGGNASRFASKFRRMNHFSEAETIEQPLLDQRFDMLPNEPHSGVGMHGLYRQGSSIFSVPIPIQRWTSGTSGSPQADLVRSQGPLDSPHGQGLP</sequence>